<comment type="subunit">
    <text evidence="6">Homodimer.</text>
</comment>
<evidence type="ECO:0000256" key="1">
    <source>
        <dbReference type="ARBA" id="ARBA00022552"/>
    </source>
</evidence>
<evidence type="ECO:0000256" key="4">
    <source>
        <dbReference type="ARBA" id="ARBA00022691"/>
    </source>
</evidence>
<dbReference type="GO" id="GO:0070038">
    <property type="term" value="F:rRNA (pseudouridine-N3-)-methyltransferase activity"/>
    <property type="evidence" value="ECO:0007669"/>
    <property type="project" value="UniProtKB-UniRule"/>
</dbReference>
<evidence type="ECO:0000256" key="6">
    <source>
        <dbReference type="HAMAP-Rule" id="MF_00658"/>
    </source>
</evidence>
<proteinExistence type="inferred from homology"/>
<dbReference type="SUPFAM" id="SSF75217">
    <property type="entry name" value="alpha/beta knot"/>
    <property type="match status" value="1"/>
</dbReference>
<comment type="subcellular location">
    <subcellularLocation>
        <location evidence="6">Cytoplasm</location>
    </subcellularLocation>
</comment>
<keyword evidence="3 6" id="KW-0808">Transferase</keyword>
<dbReference type="GO" id="GO:0005737">
    <property type="term" value="C:cytoplasm"/>
    <property type="evidence" value="ECO:0007669"/>
    <property type="project" value="UniProtKB-SubCell"/>
</dbReference>
<dbReference type="Gene3D" id="3.40.1280.10">
    <property type="match status" value="1"/>
</dbReference>
<dbReference type="EMBL" id="MVGJ01000050">
    <property type="protein sequence ID" value="OOL82422.1"/>
    <property type="molecule type" value="Genomic_DNA"/>
</dbReference>
<gene>
    <name evidence="6" type="primary">rlmH</name>
    <name evidence="7" type="ORF">B1P95_09540</name>
</gene>
<dbReference type="NCBIfam" id="TIGR00246">
    <property type="entry name" value="tRNA_RlmH_YbeA"/>
    <property type="match status" value="1"/>
</dbReference>
<organism evidence="7 8">
    <name type="scientific">Enterococcus faecium</name>
    <name type="common">Streptococcus faecium</name>
    <dbReference type="NCBI Taxonomy" id="1352"/>
    <lineage>
        <taxon>Bacteria</taxon>
        <taxon>Bacillati</taxon>
        <taxon>Bacillota</taxon>
        <taxon>Bacilli</taxon>
        <taxon>Lactobacillales</taxon>
        <taxon>Enterococcaceae</taxon>
        <taxon>Enterococcus</taxon>
    </lineage>
</organism>
<feature type="binding site" evidence="6">
    <location>
        <position position="120"/>
    </location>
    <ligand>
        <name>S-adenosyl-L-methionine</name>
        <dbReference type="ChEBI" id="CHEBI:59789"/>
    </ligand>
</feature>
<comment type="function">
    <text evidence="6">Specifically methylates the pseudouridine at position 1915 (m3Psi1915) in 23S rRNA.</text>
</comment>
<dbReference type="AlphaFoldDB" id="A0A1S8I527"/>
<feature type="binding site" evidence="6">
    <location>
        <position position="152"/>
    </location>
    <ligand>
        <name>S-adenosyl-L-methionine</name>
        <dbReference type="ChEBI" id="CHEBI:59789"/>
    </ligand>
</feature>
<accession>A0A1S8I527</accession>
<reference evidence="7 8" key="1">
    <citation type="submission" date="2017-02" db="EMBL/GenBank/DDBJ databases">
        <title>Clonality and virulence of isolates of VRE in Hematopoietic Stem Cell Transplanted (HSCT) patients.</title>
        <authorList>
            <person name="Marchi A.P."/>
            <person name="Martins R.C."/>
            <person name="Marie S.K."/>
            <person name="Levin A.S."/>
            <person name="Costa S.F."/>
        </authorList>
    </citation>
    <scope>NUCLEOTIDE SEQUENCE [LARGE SCALE GENOMIC DNA]</scope>
    <source>
        <strain evidence="7 8">LIM1759</strain>
    </source>
</reference>
<protein>
    <recommendedName>
        <fullName evidence="6">Ribosomal RNA large subunit methyltransferase H</fullName>
        <ecNumber evidence="6">2.1.1.177</ecNumber>
    </recommendedName>
    <alternativeName>
        <fullName evidence="6">23S rRNA (pseudouridine1915-N3)-methyltransferase</fullName>
    </alternativeName>
    <alternativeName>
        <fullName evidence="6">23S rRNA m3Psi1915 methyltransferase</fullName>
    </alternativeName>
    <alternativeName>
        <fullName evidence="6">rRNA (pseudouridine-N3-)-methyltransferase RlmH</fullName>
    </alternativeName>
</protein>
<dbReference type="Proteomes" id="UP000191171">
    <property type="component" value="Unassembled WGS sequence"/>
</dbReference>
<dbReference type="PANTHER" id="PTHR33603">
    <property type="entry name" value="METHYLTRANSFERASE"/>
    <property type="match status" value="1"/>
</dbReference>
<dbReference type="NCBIfam" id="NF000985">
    <property type="entry name" value="PRK00103.1-3"/>
    <property type="match status" value="1"/>
</dbReference>
<dbReference type="Pfam" id="PF02590">
    <property type="entry name" value="SPOUT_MTase"/>
    <property type="match status" value="1"/>
</dbReference>
<comment type="catalytic activity">
    <reaction evidence="6">
        <text>pseudouridine(1915) in 23S rRNA + S-adenosyl-L-methionine = N(3)-methylpseudouridine(1915) in 23S rRNA + S-adenosyl-L-homocysteine + H(+)</text>
        <dbReference type="Rhea" id="RHEA:42752"/>
        <dbReference type="Rhea" id="RHEA-COMP:10221"/>
        <dbReference type="Rhea" id="RHEA-COMP:10222"/>
        <dbReference type="ChEBI" id="CHEBI:15378"/>
        <dbReference type="ChEBI" id="CHEBI:57856"/>
        <dbReference type="ChEBI" id="CHEBI:59789"/>
        <dbReference type="ChEBI" id="CHEBI:65314"/>
        <dbReference type="ChEBI" id="CHEBI:74486"/>
        <dbReference type="EC" id="2.1.1.177"/>
    </reaction>
</comment>
<evidence type="ECO:0000256" key="5">
    <source>
        <dbReference type="ARBA" id="ARBA00038303"/>
    </source>
</evidence>
<comment type="similarity">
    <text evidence="5 6">Belongs to the RNA methyltransferase RlmH family.</text>
</comment>
<dbReference type="InterPro" id="IPR003742">
    <property type="entry name" value="RlmH-like"/>
</dbReference>
<keyword evidence="4 6" id="KW-0949">S-adenosyl-L-methionine</keyword>
<keyword evidence="6" id="KW-0963">Cytoplasm</keyword>
<evidence type="ECO:0000256" key="2">
    <source>
        <dbReference type="ARBA" id="ARBA00022603"/>
    </source>
</evidence>
<feature type="binding site" evidence="6">
    <location>
        <begin position="171"/>
        <end position="176"/>
    </location>
    <ligand>
        <name>S-adenosyl-L-methionine</name>
        <dbReference type="ChEBI" id="CHEBI:59789"/>
    </ligand>
</feature>
<dbReference type="EC" id="2.1.1.177" evidence="6"/>
<evidence type="ECO:0000313" key="8">
    <source>
        <dbReference type="Proteomes" id="UP000191171"/>
    </source>
</evidence>
<keyword evidence="1 6" id="KW-0698">rRNA processing</keyword>
<comment type="caution">
    <text evidence="7">The sequence shown here is derived from an EMBL/GenBank/DDBJ whole genome shotgun (WGS) entry which is preliminary data.</text>
</comment>
<evidence type="ECO:0000313" key="7">
    <source>
        <dbReference type="EMBL" id="OOL82422.1"/>
    </source>
</evidence>
<dbReference type="InterPro" id="IPR029026">
    <property type="entry name" value="tRNA_m1G_MTases_N"/>
</dbReference>
<dbReference type="PANTHER" id="PTHR33603:SF1">
    <property type="entry name" value="RIBOSOMAL RNA LARGE SUBUNIT METHYLTRANSFERASE H"/>
    <property type="match status" value="1"/>
</dbReference>
<dbReference type="HAMAP" id="MF_00658">
    <property type="entry name" value="23SrRNA_methyltr_H"/>
    <property type="match status" value="1"/>
</dbReference>
<sequence length="203" mass="23392">MDKPVDVVHNCWGNLFNKNSQNKHIDEKIDYNKQSEREDQRRENMNIKIISVGKLKEKYLIQGINEYVKRLNAYAKIELIEVPDEKAPENLSEAQMRQVKEKEGERILAKIKEQEYVYGLAIEGKNPTSESFAKQIDQLGIQGKSHLVFVIGGSLGLSEAVMKRSNAQISFGKMTYPHQLMRLILVEQIYRAFRINAGAPYHK</sequence>
<dbReference type="CDD" id="cd18081">
    <property type="entry name" value="RlmH-like"/>
    <property type="match status" value="1"/>
</dbReference>
<name>A0A1S8I527_ENTFC</name>
<evidence type="ECO:0000256" key="3">
    <source>
        <dbReference type="ARBA" id="ARBA00022679"/>
    </source>
</evidence>
<dbReference type="InterPro" id="IPR029028">
    <property type="entry name" value="Alpha/beta_knot_MTases"/>
</dbReference>
<keyword evidence="2 6" id="KW-0489">Methyltransferase</keyword>